<proteinExistence type="predicted"/>
<protein>
    <submittedName>
        <fullName evidence="2">Os11g0139550 protein</fullName>
    </submittedName>
</protein>
<reference evidence="2 3" key="2">
    <citation type="journal article" date="2013" name="Plant Cell Physiol.">
        <title>Rice Annotation Project Database (RAP-DB): an integrative and interactive database for rice genomics.</title>
        <authorList>
            <person name="Sakai H."/>
            <person name="Lee S.S."/>
            <person name="Tanaka T."/>
            <person name="Numa H."/>
            <person name="Kim J."/>
            <person name="Kawahara Y."/>
            <person name="Wakimoto H."/>
            <person name="Yang C.C."/>
            <person name="Iwamoto M."/>
            <person name="Abe T."/>
            <person name="Yamada Y."/>
            <person name="Muto A."/>
            <person name="Inokuchi H."/>
            <person name="Ikemura T."/>
            <person name="Matsumoto T."/>
            <person name="Sasaki T."/>
            <person name="Itoh T."/>
        </authorList>
    </citation>
    <scope>NUCLEOTIDE SEQUENCE [LARGE SCALE GENOMIC DNA]</scope>
    <source>
        <strain evidence="3">cv. Nipponbare</strain>
    </source>
</reference>
<dbReference type="EMBL" id="AP014967">
    <property type="protein sequence ID" value="BAT12600.1"/>
    <property type="molecule type" value="Genomic_DNA"/>
</dbReference>
<evidence type="ECO:0000313" key="2">
    <source>
        <dbReference type="EMBL" id="BAT12600.1"/>
    </source>
</evidence>
<dbReference type="FunCoup" id="A0A0P0XZ46">
    <property type="interactions" value="331"/>
</dbReference>
<sequence length="492" mass="54444">MSNSAEKKKSASRNLVGKKGAPWAPFTTAWTNTAGRMSRMLPRTVSRGLGSSNTPLSSIRVPRLSTSFTTTAASSSGSTPTTSSAVTVSHLAAATARNLNGEPERARAVAEPAPRPLEPSGWPEPWLGMAYERHPHLRRPAFPLRQPLQQGWPLEAVVLTTVVHDVQPVPPFRRAEDGHVGERERHPLEAARRHEHLVRLQQLHGRRALLRGRDQPALQARRAGQTRLQAIGEVMRQPLGGVPCRRRVPLDLLQEFAGAPAVARCHRLRARHEQLAQVHHLPFGLPPPPPRRLPALLLRGDARRVRLLVPVEHHLLQHLADAIVVVLLLLRRGHQFARPAHLGLQLVPAMLTTLPSPTIAAPLHHQGSRILHGCTVHLTGDAGGGGEDLGERLLRLEESGVVGVQAEEHVVVDVLLHENTRDVREHHIVGRRGGFGRRRGWPHELQQRSAARRTPLITGVAYDVLLRCFPCLHWSHRLAPCTMYRHGCGCWH</sequence>
<dbReference type="Gramene" id="Os11t0139550-00">
    <property type="protein sequence ID" value="Os11t0139550-00"/>
    <property type="gene ID" value="Os11g0139550"/>
</dbReference>
<accession>A0A0P0XZ46</accession>
<reference evidence="2 3" key="3">
    <citation type="journal article" date="2013" name="Rice">
        <title>Improvement of the Oryza sativa Nipponbare reference genome using next generation sequence and optical map data.</title>
        <authorList>
            <person name="Kawahara Y."/>
            <person name="de la Bastide M."/>
            <person name="Hamilton J.P."/>
            <person name="Kanamori H."/>
            <person name="McCombie W.R."/>
            <person name="Ouyang S."/>
            <person name="Schwartz D.C."/>
            <person name="Tanaka T."/>
            <person name="Wu J."/>
            <person name="Zhou S."/>
            <person name="Childs K.L."/>
            <person name="Davidson R.M."/>
            <person name="Lin H."/>
            <person name="Quesada-Ocampo L."/>
            <person name="Vaillancourt B."/>
            <person name="Sakai H."/>
            <person name="Lee S.S."/>
            <person name="Kim J."/>
            <person name="Numa H."/>
            <person name="Itoh T."/>
            <person name="Buell C.R."/>
            <person name="Matsumoto T."/>
        </authorList>
    </citation>
    <scope>NUCLEOTIDE SEQUENCE [LARGE SCALE GENOMIC DNA]</scope>
    <source>
        <strain evidence="3">cv. Nipponbare</strain>
    </source>
</reference>
<dbReference type="Proteomes" id="UP000059680">
    <property type="component" value="Chromosome 11"/>
</dbReference>
<reference evidence="3" key="1">
    <citation type="journal article" date="2005" name="Nature">
        <title>The map-based sequence of the rice genome.</title>
        <authorList>
            <consortium name="International rice genome sequencing project (IRGSP)"/>
            <person name="Matsumoto T."/>
            <person name="Wu J."/>
            <person name="Kanamori H."/>
            <person name="Katayose Y."/>
            <person name="Fujisawa M."/>
            <person name="Namiki N."/>
            <person name="Mizuno H."/>
            <person name="Yamamoto K."/>
            <person name="Antonio B.A."/>
            <person name="Baba T."/>
            <person name="Sakata K."/>
            <person name="Nagamura Y."/>
            <person name="Aoki H."/>
            <person name="Arikawa K."/>
            <person name="Arita K."/>
            <person name="Bito T."/>
            <person name="Chiden Y."/>
            <person name="Fujitsuka N."/>
            <person name="Fukunaka R."/>
            <person name="Hamada M."/>
            <person name="Harada C."/>
            <person name="Hayashi A."/>
            <person name="Hijishita S."/>
            <person name="Honda M."/>
            <person name="Hosokawa S."/>
            <person name="Ichikawa Y."/>
            <person name="Idonuma A."/>
            <person name="Iijima M."/>
            <person name="Ikeda M."/>
            <person name="Ikeno M."/>
            <person name="Ito K."/>
            <person name="Ito S."/>
            <person name="Ito T."/>
            <person name="Ito Y."/>
            <person name="Ito Y."/>
            <person name="Iwabuchi A."/>
            <person name="Kamiya K."/>
            <person name="Karasawa W."/>
            <person name="Kurita K."/>
            <person name="Katagiri S."/>
            <person name="Kikuta A."/>
            <person name="Kobayashi H."/>
            <person name="Kobayashi N."/>
            <person name="Machita K."/>
            <person name="Maehara T."/>
            <person name="Masukawa M."/>
            <person name="Mizubayashi T."/>
            <person name="Mukai Y."/>
            <person name="Nagasaki H."/>
            <person name="Nagata Y."/>
            <person name="Naito S."/>
            <person name="Nakashima M."/>
            <person name="Nakama Y."/>
            <person name="Nakamichi Y."/>
            <person name="Nakamura M."/>
            <person name="Meguro A."/>
            <person name="Negishi M."/>
            <person name="Ohta I."/>
            <person name="Ohta T."/>
            <person name="Okamoto M."/>
            <person name="Ono N."/>
            <person name="Saji S."/>
            <person name="Sakaguchi M."/>
            <person name="Sakai K."/>
            <person name="Shibata M."/>
            <person name="Shimokawa T."/>
            <person name="Song J."/>
            <person name="Takazaki Y."/>
            <person name="Terasawa K."/>
            <person name="Tsugane M."/>
            <person name="Tsuji K."/>
            <person name="Ueda S."/>
            <person name="Waki K."/>
            <person name="Yamagata H."/>
            <person name="Yamamoto M."/>
            <person name="Yamamoto S."/>
            <person name="Yamane H."/>
            <person name="Yoshiki S."/>
            <person name="Yoshihara R."/>
            <person name="Yukawa K."/>
            <person name="Zhong H."/>
            <person name="Yano M."/>
            <person name="Yuan Q."/>
            <person name="Ouyang S."/>
            <person name="Liu J."/>
            <person name="Jones K.M."/>
            <person name="Gansberger K."/>
            <person name="Moffat K."/>
            <person name="Hill J."/>
            <person name="Bera J."/>
            <person name="Fadrosh D."/>
            <person name="Jin S."/>
            <person name="Johri S."/>
            <person name="Kim M."/>
            <person name="Overton L."/>
            <person name="Reardon M."/>
            <person name="Tsitrin T."/>
            <person name="Vuong H."/>
            <person name="Weaver B."/>
            <person name="Ciecko A."/>
            <person name="Tallon L."/>
            <person name="Jackson J."/>
            <person name="Pai G."/>
            <person name="Aken S.V."/>
            <person name="Utterback T."/>
            <person name="Reidmuller S."/>
            <person name="Feldblyum T."/>
            <person name="Hsiao J."/>
            <person name="Zismann V."/>
            <person name="Iobst S."/>
            <person name="de Vazeille A.R."/>
            <person name="Buell C.R."/>
            <person name="Ying K."/>
            <person name="Li Y."/>
            <person name="Lu T."/>
            <person name="Huang Y."/>
            <person name="Zhao Q."/>
            <person name="Feng Q."/>
            <person name="Zhang L."/>
            <person name="Zhu J."/>
            <person name="Weng Q."/>
            <person name="Mu J."/>
            <person name="Lu Y."/>
            <person name="Fan D."/>
            <person name="Liu Y."/>
            <person name="Guan J."/>
            <person name="Zhang Y."/>
            <person name="Yu S."/>
            <person name="Liu X."/>
            <person name="Zhang Y."/>
            <person name="Hong G."/>
            <person name="Han B."/>
            <person name="Choisne N."/>
            <person name="Demange N."/>
            <person name="Orjeda G."/>
            <person name="Samain S."/>
            <person name="Cattolico L."/>
            <person name="Pelletier E."/>
            <person name="Couloux A."/>
            <person name="Segurens B."/>
            <person name="Wincker P."/>
            <person name="D'Hont A."/>
            <person name="Scarpelli C."/>
            <person name="Weissenbach J."/>
            <person name="Salanoubat M."/>
            <person name="Quetier F."/>
            <person name="Yu Y."/>
            <person name="Kim H.R."/>
            <person name="Rambo T."/>
            <person name="Currie J."/>
            <person name="Collura K."/>
            <person name="Luo M."/>
            <person name="Yang T."/>
            <person name="Ammiraju J.S.S."/>
            <person name="Engler F."/>
            <person name="Soderlund C."/>
            <person name="Wing R.A."/>
            <person name="Palmer L.E."/>
            <person name="de la Bastide M."/>
            <person name="Spiegel L."/>
            <person name="Nascimento L."/>
            <person name="Zutavern T."/>
            <person name="O'Shaughnessy A."/>
            <person name="Dike S."/>
            <person name="Dedhia N."/>
            <person name="Preston R."/>
            <person name="Balija V."/>
            <person name="McCombie W.R."/>
            <person name="Chow T."/>
            <person name="Chen H."/>
            <person name="Chung M."/>
            <person name="Chen C."/>
            <person name="Shaw J."/>
            <person name="Wu H."/>
            <person name="Hsiao K."/>
            <person name="Chao Y."/>
            <person name="Chu M."/>
            <person name="Cheng C."/>
            <person name="Hour A."/>
            <person name="Lee P."/>
            <person name="Lin S."/>
            <person name="Lin Y."/>
            <person name="Liou J."/>
            <person name="Liu S."/>
            <person name="Hsing Y."/>
            <person name="Raghuvanshi S."/>
            <person name="Mohanty A."/>
            <person name="Bharti A.K."/>
            <person name="Gaur A."/>
            <person name="Gupta V."/>
            <person name="Kumar D."/>
            <person name="Ravi V."/>
            <person name="Vij S."/>
            <person name="Kapur A."/>
            <person name="Khurana P."/>
            <person name="Khurana P."/>
            <person name="Khurana J.P."/>
            <person name="Tyagi A.K."/>
            <person name="Gaikwad K."/>
            <person name="Singh A."/>
            <person name="Dalal V."/>
            <person name="Srivastava S."/>
            <person name="Dixit A."/>
            <person name="Pal A.K."/>
            <person name="Ghazi I.A."/>
            <person name="Yadav M."/>
            <person name="Pandit A."/>
            <person name="Bhargava A."/>
            <person name="Sureshbabu K."/>
            <person name="Batra K."/>
            <person name="Sharma T.R."/>
            <person name="Mohapatra T."/>
            <person name="Singh N.K."/>
            <person name="Messing J."/>
            <person name="Nelson A.B."/>
            <person name="Fuks G."/>
            <person name="Kavchok S."/>
            <person name="Keizer G."/>
            <person name="Linton E."/>
            <person name="Llaca V."/>
            <person name="Song R."/>
            <person name="Tanyolac B."/>
            <person name="Young S."/>
            <person name="Ho-Il K."/>
            <person name="Hahn J.H."/>
            <person name="Sangsakoo G."/>
            <person name="Vanavichit A."/>
            <person name="de Mattos Luiz.A.T."/>
            <person name="Zimmer P.D."/>
            <person name="Malone G."/>
            <person name="Dellagostin O."/>
            <person name="de Oliveira A.C."/>
            <person name="Bevan M."/>
            <person name="Bancroft I."/>
            <person name="Minx P."/>
            <person name="Cordum H."/>
            <person name="Wilson R."/>
            <person name="Cheng Z."/>
            <person name="Jin W."/>
            <person name="Jiang J."/>
            <person name="Leong S.A."/>
            <person name="Iwama H."/>
            <person name="Gojobori T."/>
            <person name="Itoh T."/>
            <person name="Niimura Y."/>
            <person name="Fujii Y."/>
            <person name="Habara T."/>
            <person name="Sakai H."/>
            <person name="Sato Y."/>
            <person name="Wilson G."/>
            <person name="Kumar K."/>
            <person name="McCouch S."/>
            <person name="Juretic N."/>
            <person name="Hoen D."/>
            <person name="Wright S."/>
            <person name="Bruskiewich R."/>
            <person name="Bureau T."/>
            <person name="Miyao A."/>
            <person name="Hirochika H."/>
            <person name="Nishikawa T."/>
            <person name="Kadowaki K."/>
            <person name="Sugiura M."/>
            <person name="Burr B."/>
            <person name="Sasaki T."/>
        </authorList>
    </citation>
    <scope>NUCLEOTIDE SEQUENCE [LARGE SCALE GENOMIC DNA]</scope>
    <source>
        <strain evidence="3">cv. Nipponbare</strain>
    </source>
</reference>
<feature type="region of interest" description="Disordered" evidence="1">
    <location>
        <begin position="1"/>
        <end position="27"/>
    </location>
</feature>
<dbReference type="InParanoid" id="A0A0P0XZ46"/>
<keyword evidence="3" id="KW-1185">Reference proteome</keyword>
<evidence type="ECO:0000256" key="1">
    <source>
        <dbReference type="SAM" id="MobiDB-lite"/>
    </source>
</evidence>
<feature type="region of interest" description="Disordered" evidence="1">
    <location>
        <begin position="96"/>
        <end position="117"/>
    </location>
</feature>
<gene>
    <name evidence="2" type="ordered locus">Os11g0139550</name>
    <name evidence="2" type="ORF">OSNPB_110139550</name>
</gene>
<organism evidence="2 3">
    <name type="scientific">Oryza sativa subsp. japonica</name>
    <name type="common">Rice</name>
    <dbReference type="NCBI Taxonomy" id="39947"/>
    <lineage>
        <taxon>Eukaryota</taxon>
        <taxon>Viridiplantae</taxon>
        <taxon>Streptophyta</taxon>
        <taxon>Embryophyta</taxon>
        <taxon>Tracheophyta</taxon>
        <taxon>Spermatophyta</taxon>
        <taxon>Magnoliopsida</taxon>
        <taxon>Liliopsida</taxon>
        <taxon>Poales</taxon>
        <taxon>Poaceae</taxon>
        <taxon>BOP clade</taxon>
        <taxon>Oryzoideae</taxon>
        <taxon>Oryzeae</taxon>
        <taxon>Oryzinae</taxon>
        <taxon>Oryza</taxon>
        <taxon>Oryza sativa</taxon>
    </lineage>
</organism>
<dbReference type="AlphaFoldDB" id="A0A0P0XZ46"/>
<evidence type="ECO:0000313" key="3">
    <source>
        <dbReference type="Proteomes" id="UP000059680"/>
    </source>
</evidence>
<dbReference type="PaxDb" id="39947-A0A0P0XZ46"/>
<name>A0A0P0XZ46_ORYSJ</name>